<keyword evidence="8 10" id="KW-0333">Golgi apparatus</keyword>
<keyword evidence="9 10" id="KW-0472">Membrane</keyword>
<evidence type="ECO:0000256" key="10">
    <source>
        <dbReference type="RuleBase" id="RU363063"/>
    </source>
</evidence>
<evidence type="ECO:0000256" key="3">
    <source>
        <dbReference type="ARBA" id="ARBA00022676"/>
    </source>
</evidence>
<keyword evidence="6 10" id="KW-0735">Signal-anchor</keyword>
<keyword evidence="7 10" id="KW-1133">Transmembrane helix</keyword>
<evidence type="ECO:0000313" key="13">
    <source>
        <dbReference type="WBParaSite" id="TCLT_0001045601-mRNA-1"/>
    </source>
</evidence>
<dbReference type="GO" id="GO:0000139">
    <property type="term" value="C:Golgi membrane"/>
    <property type="evidence" value="ECO:0007669"/>
    <property type="project" value="UniProtKB-SubCell"/>
</dbReference>
<dbReference type="WBParaSite" id="TCLT_0001045601-mRNA-1">
    <property type="protein sequence ID" value="TCLT_0001045601-mRNA-1"/>
    <property type="gene ID" value="TCLT_0001045601"/>
</dbReference>
<evidence type="ECO:0000256" key="7">
    <source>
        <dbReference type="ARBA" id="ARBA00022989"/>
    </source>
</evidence>
<keyword evidence="5 10" id="KW-0812">Transmembrane</keyword>
<dbReference type="InterPro" id="IPR002659">
    <property type="entry name" value="Glyco_trans_31"/>
</dbReference>
<dbReference type="OMA" id="YEMYPKL"/>
<organism evidence="13">
    <name type="scientific">Thelazia callipaeda</name>
    <name type="common">Oriental eyeworm</name>
    <name type="synonym">Parasitic nematode</name>
    <dbReference type="NCBI Taxonomy" id="103827"/>
    <lineage>
        <taxon>Eukaryota</taxon>
        <taxon>Metazoa</taxon>
        <taxon>Ecdysozoa</taxon>
        <taxon>Nematoda</taxon>
        <taxon>Chromadorea</taxon>
        <taxon>Rhabditida</taxon>
        <taxon>Spirurina</taxon>
        <taxon>Spiruromorpha</taxon>
        <taxon>Thelazioidea</taxon>
        <taxon>Thelaziidae</taxon>
        <taxon>Thelazia</taxon>
    </lineage>
</organism>
<keyword evidence="3 10" id="KW-0328">Glycosyltransferase</keyword>
<dbReference type="EMBL" id="UYYF01005112">
    <property type="protein sequence ID" value="VDN08137.1"/>
    <property type="molecule type" value="Genomic_DNA"/>
</dbReference>
<dbReference type="GO" id="GO:0016758">
    <property type="term" value="F:hexosyltransferase activity"/>
    <property type="evidence" value="ECO:0007669"/>
    <property type="project" value="InterPro"/>
</dbReference>
<dbReference type="Gene3D" id="3.90.550.50">
    <property type="match status" value="1"/>
</dbReference>
<evidence type="ECO:0000256" key="8">
    <source>
        <dbReference type="ARBA" id="ARBA00023034"/>
    </source>
</evidence>
<proteinExistence type="inferred from homology"/>
<dbReference type="GO" id="GO:0006493">
    <property type="term" value="P:protein O-linked glycosylation"/>
    <property type="evidence" value="ECO:0007669"/>
    <property type="project" value="TreeGrafter"/>
</dbReference>
<gene>
    <name evidence="11" type="ORF">TCLT_LOCUS10445</name>
</gene>
<evidence type="ECO:0000256" key="6">
    <source>
        <dbReference type="ARBA" id="ARBA00022968"/>
    </source>
</evidence>
<sequence>MKFAYFLRKLIFGYDSAIPCAWKLFLLQSAWIIPYLLVVNYLERSLLPLRLFCYTQNELLVVPKGEKINLRLCLQRFFSTSQLQSVNHSKCLYKQPIKTLITPKISHNQSKKIGVIRSAPSSRDYRDFIRKTYKSGLEPEIIVFFALGTGDYNPLNESEIYHDILQFDFVDSYHNLTLKMISIYNELFNRFDNLQEILVINDDILVNITAIKKLNSFENATISGKVTRGFPRIILNSSKWYIPYEMYPKLCYPPFVQGGGFIITREAALRVIENICSFPSFYLDDVFMGILANCLGIKMEHINGFDKSYPSKFITFHHQWHRYSVKQLQLLYHTINYL</sequence>
<dbReference type="Pfam" id="PF01762">
    <property type="entry name" value="Galactosyl_T"/>
    <property type="match status" value="1"/>
</dbReference>
<dbReference type="SUPFAM" id="SSF53448">
    <property type="entry name" value="Nucleotide-diphospho-sugar transferases"/>
    <property type="match status" value="1"/>
</dbReference>
<reference evidence="11 12" key="2">
    <citation type="submission" date="2018-11" db="EMBL/GenBank/DDBJ databases">
        <authorList>
            <consortium name="Pathogen Informatics"/>
        </authorList>
    </citation>
    <scope>NUCLEOTIDE SEQUENCE [LARGE SCALE GENOMIC DNA]</scope>
</reference>
<dbReference type="PANTHER" id="PTHR11214:SF378">
    <property type="entry name" value="BETA-1,3-GALACTOSYLTRANSFERASE 4"/>
    <property type="match status" value="1"/>
</dbReference>
<dbReference type="EC" id="2.4.1.-" evidence="10"/>
<feature type="transmembrane region" description="Helical" evidence="10">
    <location>
        <begin position="21"/>
        <end position="42"/>
    </location>
</feature>
<accession>A0A0N5DB94</accession>
<reference evidence="13" key="1">
    <citation type="submission" date="2017-02" db="UniProtKB">
        <authorList>
            <consortium name="WormBaseParasite"/>
        </authorList>
    </citation>
    <scope>IDENTIFICATION</scope>
</reference>
<name>A0A0N5DB94_THECL</name>
<evidence type="ECO:0000256" key="5">
    <source>
        <dbReference type="ARBA" id="ARBA00022692"/>
    </source>
</evidence>
<dbReference type="AlphaFoldDB" id="A0A0N5DB94"/>
<comment type="subcellular location">
    <subcellularLocation>
        <location evidence="1 10">Golgi apparatus membrane</location>
        <topology evidence="1 10">Single-pass type II membrane protein</topology>
    </subcellularLocation>
</comment>
<evidence type="ECO:0000313" key="11">
    <source>
        <dbReference type="EMBL" id="VDN08137.1"/>
    </source>
</evidence>
<evidence type="ECO:0000313" key="12">
    <source>
        <dbReference type="Proteomes" id="UP000276776"/>
    </source>
</evidence>
<evidence type="ECO:0000256" key="2">
    <source>
        <dbReference type="ARBA" id="ARBA00008661"/>
    </source>
</evidence>
<dbReference type="PANTHER" id="PTHR11214">
    <property type="entry name" value="BETA-1,3-N-ACETYLGLUCOSAMINYLTRANSFERASE"/>
    <property type="match status" value="1"/>
</dbReference>
<dbReference type="OrthoDB" id="5512589at2759"/>
<evidence type="ECO:0000256" key="4">
    <source>
        <dbReference type="ARBA" id="ARBA00022679"/>
    </source>
</evidence>
<keyword evidence="12" id="KW-1185">Reference proteome</keyword>
<keyword evidence="4" id="KW-0808">Transferase</keyword>
<protein>
    <recommendedName>
        <fullName evidence="10">Hexosyltransferase</fullName>
        <ecNumber evidence="10">2.4.1.-</ecNumber>
    </recommendedName>
</protein>
<dbReference type="Proteomes" id="UP000276776">
    <property type="component" value="Unassembled WGS sequence"/>
</dbReference>
<evidence type="ECO:0000256" key="9">
    <source>
        <dbReference type="ARBA" id="ARBA00023136"/>
    </source>
</evidence>
<comment type="similarity">
    <text evidence="2 10">Belongs to the glycosyltransferase 31 family.</text>
</comment>
<evidence type="ECO:0000256" key="1">
    <source>
        <dbReference type="ARBA" id="ARBA00004323"/>
    </source>
</evidence>
<dbReference type="InterPro" id="IPR029044">
    <property type="entry name" value="Nucleotide-diphossugar_trans"/>
</dbReference>
<dbReference type="STRING" id="103827.A0A0N5DB94"/>